<dbReference type="InterPro" id="IPR000571">
    <property type="entry name" value="Znf_CCCH"/>
</dbReference>
<organism evidence="3">
    <name type="scientific">Tanacetum cinerariifolium</name>
    <name type="common">Dalmatian daisy</name>
    <name type="synonym">Chrysanthemum cinerariifolium</name>
    <dbReference type="NCBI Taxonomy" id="118510"/>
    <lineage>
        <taxon>Eukaryota</taxon>
        <taxon>Viridiplantae</taxon>
        <taxon>Streptophyta</taxon>
        <taxon>Embryophyta</taxon>
        <taxon>Tracheophyta</taxon>
        <taxon>Spermatophyta</taxon>
        <taxon>Magnoliopsida</taxon>
        <taxon>eudicotyledons</taxon>
        <taxon>Gunneridae</taxon>
        <taxon>Pentapetalae</taxon>
        <taxon>asterids</taxon>
        <taxon>campanulids</taxon>
        <taxon>Asterales</taxon>
        <taxon>Asteraceae</taxon>
        <taxon>Asteroideae</taxon>
        <taxon>Anthemideae</taxon>
        <taxon>Anthemidinae</taxon>
        <taxon>Tanacetum</taxon>
    </lineage>
</organism>
<dbReference type="AlphaFoldDB" id="A0A699KR30"/>
<feature type="domain" description="C3H1-type" evidence="2">
    <location>
        <begin position="141"/>
        <end position="161"/>
    </location>
</feature>
<feature type="zinc finger region" description="C3H1-type" evidence="1">
    <location>
        <begin position="141"/>
        <end position="161"/>
    </location>
</feature>
<protein>
    <recommendedName>
        <fullName evidence="2">C3H1-type domain-containing protein</fullName>
    </recommendedName>
</protein>
<dbReference type="EMBL" id="BKCJ010532592">
    <property type="protein sequence ID" value="GFB00900.1"/>
    <property type="molecule type" value="Genomic_DNA"/>
</dbReference>
<proteinExistence type="predicted"/>
<reference evidence="3" key="1">
    <citation type="journal article" date="2019" name="Sci. Rep.">
        <title>Draft genome of Tanacetum cinerariifolium, the natural source of mosquito coil.</title>
        <authorList>
            <person name="Yamashiro T."/>
            <person name="Shiraishi A."/>
            <person name="Satake H."/>
            <person name="Nakayama K."/>
        </authorList>
    </citation>
    <scope>NUCLEOTIDE SEQUENCE</scope>
</reference>
<name>A0A699KR30_TANCI</name>
<keyword evidence="1" id="KW-0862">Zinc</keyword>
<evidence type="ECO:0000256" key="1">
    <source>
        <dbReference type="PROSITE-ProRule" id="PRU00723"/>
    </source>
</evidence>
<evidence type="ECO:0000259" key="2">
    <source>
        <dbReference type="PROSITE" id="PS50103"/>
    </source>
</evidence>
<dbReference type="PROSITE" id="PS50103">
    <property type="entry name" value="ZF_C3H1"/>
    <property type="match status" value="1"/>
</dbReference>
<keyword evidence="1" id="KW-0479">Metal-binding</keyword>
<keyword evidence="1" id="KW-0863">Zinc-finger</keyword>
<gene>
    <name evidence="3" type="ORF">Tci_672871</name>
</gene>
<dbReference type="GO" id="GO:0008270">
    <property type="term" value="F:zinc ion binding"/>
    <property type="evidence" value="ECO:0007669"/>
    <property type="project" value="UniProtKB-KW"/>
</dbReference>
<accession>A0A699KR30</accession>
<evidence type="ECO:0000313" key="3">
    <source>
        <dbReference type="EMBL" id="GFB00900.1"/>
    </source>
</evidence>
<comment type="caution">
    <text evidence="3">The sequence shown here is derived from an EMBL/GenBank/DDBJ whole genome shotgun (WGS) entry which is preliminary data.</text>
</comment>
<sequence length="258" mass="28356">MTGLETTVTILLLDKLSLVTHHHLLTQVLVKLDLGNWNYGSREFFFEQLCYSYEVNKYIHSSNNETESSTTTPLTPKELKVDKIVLLWIFTTLSDTLQAKLVVTHPKSAKEAWGLISDIIKSIGIILTGLDSHVNGEDVVHYALEGYCRFGNGCKFVHDHNAKNGDTSGSKLLSTNNTDELLVKVLNKLGLNNSSNDNGKHNTSPLASQSIVATPLSPPIAFHTNNPADPAYYPPIAQPYNPVPPIPPFTLAHTITSP</sequence>